<evidence type="ECO:0000313" key="2">
    <source>
        <dbReference type="Proteomes" id="UP001321748"/>
    </source>
</evidence>
<organism evidence="1 2">
    <name type="scientific">Bombiscardovia apis</name>
    <dbReference type="NCBI Taxonomy" id="2932182"/>
    <lineage>
        <taxon>Bacteria</taxon>
        <taxon>Bacillati</taxon>
        <taxon>Actinomycetota</taxon>
        <taxon>Actinomycetes</taxon>
        <taxon>Bifidobacteriales</taxon>
        <taxon>Bifidobacteriaceae</taxon>
        <taxon>Bombiscardovia</taxon>
    </lineage>
</organism>
<name>A0ABN6SGI8_9BIFI</name>
<sequence length="45" mass="4783">MESMRTSTLQAYPLRSEAIIGVNTRTFALSEGVPAAAKRVAVSDS</sequence>
<proteinExistence type="predicted"/>
<reference evidence="1 2" key="1">
    <citation type="journal article" date="2023" name="Microbiol. Spectr.">
        <title>Symbiosis of Carpenter Bees with Uncharacterized Lactic Acid Bacteria Showing NAD Auxotrophy.</title>
        <authorList>
            <person name="Kawasaki S."/>
            <person name="Ozawa K."/>
            <person name="Mori T."/>
            <person name="Yamamoto A."/>
            <person name="Ito M."/>
            <person name="Ohkuma M."/>
            <person name="Sakamoto M."/>
            <person name="Matsutani M."/>
        </authorList>
    </citation>
    <scope>NUCLEOTIDE SEQUENCE [LARGE SCALE GENOMIC DNA]</scope>
    <source>
        <strain evidence="1 2">KimH</strain>
    </source>
</reference>
<evidence type="ECO:0000313" key="1">
    <source>
        <dbReference type="EMBL" id="BDR54613.1"/>
    </source>
</evidence>
<accession>A0ABN6SGI8</accession>
<gene>
    <name evidence="1" type="ORF">KIMH_07240</name>
</gene>
<dbReference type="Proteomes" id="UP001321748">
    <property type="component" value="Chromosome"/>
</dbReference>
<keyword evidence="2" id="KW-1185">Reference proteome</keyword>
<protein>
    <submittedName>
        <fullName evidence="1">Uncharacterized protein</fullName>
    </submittedName>
</protein>
<dbReference type="EMBL" id="AP026800">
    <property type="protein sequence ID" value="BDR54613.1"/>
    <property type="molecule type" value="Genomic_DNA"/>
</dbReference>